<dbReference type="AlphaFoldDB" id="A0A0B0EAU6"/>
<feature type="transmembrane region" description="Helical" evidence="7">
    <location>
        <begin position="41"/>
        <end position="66"/>
    </location>
</feature>
<evidence type="ECO:0000256" key="2">
    <source>
        <dbReference type="ARBA" id="ARBA00022723"/>
    </source>
</evidence>
<evidence type="ECO:0000256" key="5">
    <source>
        <dbReference type="ARBA" id="ARBA00023157"/>
    </source>
</evidence>
<dbReference type="eggNOG" id="COG0723">
    <property type="taxonomic scope" value="Bacteria"/>
</dbReference>
<evidence type="ECO:0000313" key="10">
    <source>
        <dbReference type="Proteomes" id="UP000030652"/>
    </source>
</evidence>
<organism evidence="9 10">
    <name type="scientific">Candidatus Scalindua brodae</name>
    <dbReference type="NCBI Taxonomy" id="237368"/>
    <lineage>
        <taxon>Bacteria</taxon>
        <taxon>Pseudomonadati</taxon>
        <taxon>Planctomycetota</taxon>
        <taxon>Candidatus Brocadiia</taxon>
        <taxon>Candidatus Brocadiales</taxon>
        <taxon>Candidatus Scalinduaceae</taxon>
        <taxon>Candidatus Scalindua</taxon>
    </lineage>
</organism>
<comment type="caution">
    <text evidence="9">The sequence shown here is derived from an EMBL/GenBank/DDBJ whole genome shotgun (WGS) entry which is preliminary data.</text>
</comment>
<dbReference type="GO" id="GO:0051537">
    <property type="term" value="F:2 iron, 2 sulfur cluster binding"/>
    <property type="evidence" value="ECO:0007669"/>
    <property type="project" value="UniProtKB-KW"/>
</dbReference>
<evidence type="ECO:0000256" key="1">
    <source>
        <dbReference type="ARBA" id="ARBA00022714"/>
    </source>
</evidence>
<keyword evidence="7" id="KW-0472">Membrane</keyword>
<dbReference type="InterPro" id="IPR036922">
    <property type="entry name" value="Rieske_2Fe-2S_sf"/>
</dbReference>
<keyword evidence="7" id="KW-0812">Transmembrane</keyword>
<comment type="cofactor">
    <cofactor evidence="6">
        <name>[2Fe-2S] cluster</name>
        <dbReference type="ChEBI" id="CHEBI:190135"/>
    </cofactor>
</comment>
<accession>A0A0B0EAU6</accession>
<dbReference type="InterPro" id="IPR017941">
    <property type="entry name" value="Rieske_2Fe-2S"/>
</dbReference>
<dbReference type="SUPFAM" id="SSF50022">
    <property type="entry name" value="ISP domain"/>
    <property type="match status" value="1"/>
</dbReference>
<sequence length="183" mass="20642">MADKIDVKYLKTISGESTAEIGGSYEPGSILGHPKTITRRCLFWGAWGSFWALVAMWSFSVIHYLIPRVSYEPSSIFKAGKPEDYPLGSVTLIETRKVWIIREERGIYALIAVCTHLSCQPRWIEEEQIFKCPCHGGLFYKNGVNFAGPPPKPLSRAHVEVSDDGRLLIDKERLVSVDYILPL</sequence>
<gene>
    <name evidence="9" type="ORF">SCABRO_03884</name>
</gene>
<keyword evidence="7" id="KW-1133">Transmembrane helix</keyword>
<dbReference type="GO" id="GO:0016020">
    <property type="term" value="C:membrane"/>
    <property type="evidence" value="ECO:0007669"/>
    <property type="project" value="InterPro"/>
</dbReference>
<evidence type="ECO:0000256" key="7">
    <source>
        <dbReference type="SAM" id="Phobius"/>
    </source>
</evidence>
<dbReference type="PROSITE" id="PS51296">
    <property type="entry name" value="RIESKE"/>
    <property type="match status" value="1"/>
</dbReference>
<dbReference type="Proteomes" id="UP000030652">
    <property type="component" value="Unassembled WGS sequence"/>
</dbReference>
<reference evidence="9 10" key="1">
    <citation type="submission" date="2014-10" db="EMBL/GenBank/DDBJ databases">
        <title>Draft genome of anammox bacterium scalindua brodae, obtained using differential coverage binning of sequence data from two enrichment reactors.</title>
        <authorList>
            <person name="Speth D.R."/>
            <person name="Russ L."/>
            <person name="Kartal B."/>
            <person name="Op den Camp H.J."/>
            <person name="Dutilh B.E."/>
            <person name="Jetten M.S."/>
        </authorList>
    </citation>
    <scope>NUCLEOTIDE SEQUENCE [LARGE SCALE GENOMIC DNA]</scope>
    <source>
        <strain evidence="9">RU1</strain>
    </source>
</reference>
<protein>
    <recommendedName>
        <fullName evidence="8">Rieske domain-containing protein</fullName>
    </recommendedName>
</protein>
<dbReference type="PANTHER" id="PTHR10134">
    <property type="entry name" value="CYTOCHROME B-C1 COMPLEX SUBUNIT RIESKE, MITOCHONDRIAL"/>
    <property type="match status" value="1"/>
</dbReference>
<evidence type="ECO:0000256" key="3">
    <source>
        <dbReference type="ARBA" id="ARBA00023004"/>
    </source>
</evidence>
<dbReference type="InterPro" id="IPR014349">
    <property type="entry name" value="Rieske_Fe-S_prot"/>
</dbReference>
<name>A0A0B0EAU6_9BACT</name>
<evidence type="ECO:0000259" key="8">
    <source>
        <dbReference type="PROSITE" id="PS51296"/>
    </source>
</evidence>
<proteinExistence type="predicted"/>
<evidence type="ECO:0000313" key="9">
    <source>
        <dbReference type="EMBL" id="KHE90387.1"/>
    </source>
</evidence>
<dbReference type="GO" id="GO:0046872">
    <property type="term" value="F:metal ion binding"/>
    <property type="evidence" value="ECO:0007669"/>
    <property type="project" value="UniProtKB-KW"/>
</dbReference>
<evidence type="ECO:0000256" key="4">
    <source>
        <dbReference type="ARBA" id="ARBA00023014"/>
    </source>
</evidence>
<keyword evidence="2" id="KW-0479">Metal-binding</keyword>
<keyword evidence="3" id="KW-0408">Iron</keyword>
<dbReference type="InterPro" id="IPR005805">
    <property type="entry name" value="Rieske_Fe-S_prot_C"/>
</dbReference>
<dbReference type="EMBL" id="JRYO01000265">
    <property type="protein sequence ID" value="KHE90387.1"/>
    <property type="molecule type" value="Genomic_DNA"/>
</dbReference>
<keyword evidence="4" id="KW-0411">Iron-sulfur</keyword>
<dbReference type="PRINTS" id="PR00162">
    <property type="entry name" value="RIESKE"/>
</dbReference>
<dbReference type="Pfam" id="PF00355">
    <property type="entry name" value="Rieske"/>
    <property type="match status" value="1"/>
</dbReference>
<evidence type="ECO:0000256" key="6">
    <source>
        <dbReference type="ARBA" id="ARBA00034078"/>
    </source>
</evidence>
<feature type="domain" description="Rieske" evidence="8">
    <location>
        <begin position="77"/>
        <end position="168"/>
    </location>
</feature>
<dbReference type="Gene3D" id="2.102.10.10">
    <property type="entry name" value="Rieske [2Fe-2S] iron-sulphur domain"/>
    <property type="match status" value="1"/>
</dbReference>
<keyword evidence="1" id="KW-0001">2Fe-2S</keyword>
<keyword evidence="5" id="KW-1015">Disulfide bond</keyword>